<feature type="region of interest" description="Disordered" evidence="1">
    <location>
        <begin position="1"/>
        <end position="27"/>
    </location>
</feature>
<protein>
    <submittedName>
        <fullName evidence="3">Uncharacterized protein</fullName>
    </submittedName>
</protein>
<dbReference type="Proteomes" id="UP000198680">
    <property type="component" value="Unassembled WGS sequence"/>
</dbReference>
<feature type="compositionally biased region" description="Low complexity" evidence="1">
    <location>
        <begin position="199"/>
        <end position="218"/>
    </location>
</feature>
<feature type="compositionally biased region" description="Low complexity" evidence="1">
    <location>
        <begin position="99"/>
        <end position="120"/>
    </location>
</feature>
<keyword evidence="2" id="KW-0472">Membrane</keyword>
<feature type="region of interest" description="Disordered" evidence="1">
    <location>
        <begin position="89"/>
        <end position="133"/>
    </location>
</feature>
<feature type="compositionally biased region" description="Low complexity" evidence="1">
    <location>
        <begin position="251"/>
        <end position="281"/>
    </location>
</feature>
<dbReference type="RefSeq" id="WP_091215828.1">
    <property type="nucleotide sequence ID" value="NZ_FNHE01000003.1"/>
</dbReference>
<feature type="transmembrane region" description="Helical" evidence="2">
    <location>
        <begin position="51"/>
        <end position="75"/>
    </location>
</feature>
<keyword evidence="2" id="KW-0812">Transmembrane</keyword>
<name>A0A1G9Q4B5_9ACTN</name>
<accession>A0A1G9Q4B5</accession>
<dbReference type="OrthoDB" id="5197163at2"/>
<feature type="transmembrane region" description="Helical" evidence="2">
    <location>
        <begin position="139"/>
        <end position="160"/>
    </location>
</feature>
<dbReference type="AlphaFoldDB" id="A0A1G9Q4B5"/>
<sequence length="290" mass="29522">MTSPRPETTDRTEKIEDKDTDKDQPKGLQLSATQVAAGALASVSSAVVASFFGLAGTLIGAALASVISTVSAALYSSSLQKTNEKLRTARSQLTGRQSPVADTKVAPAAPATPATQVLPAHLDPRRAPARRPRPRWTRVAVYAAAVFVVAMGVITGIELIGQKPVSALVGGTQTSQETTIGAITNASSSSDVQQEEEPSSPSSPTTAPATGTSAPTTGSDEESTSSDEDEDETSDSDETGSATPTRTSEARPTTSSEPTGSSRGSSEQDSSQGSSSGDDTSPAAEAEPTP</sequence>
<evidence type="ECO:0000313" key="3">
    <source>
        <dbReference type="EMBL" id="SDM05850.1"/>
    </source>
</evidence>
<dbReference type="EMBL" id="FNHE01000003">
    <property type="protein sequence ID" value="SDM05850.1"/>
    <property type="molecule type" value="Genomic_DNA"/>
</dbReference>
<feature type="compositionally biased region" description="Acidic residues" evidence="1">
    <location>
        <begin position="219"/>
        <end position="238"/>
    </location>
</feature>
<evidence type="ECO:0000256" key="2">
    <source>
        <dbReference type="SAM" id="Phobius"/>
    </source>
</evidence>
<organism evidence="3 4">
    <name type="scientific">Geodermatophilus siccatus</name>
    <dbReference type="NCBI Taxonomy" id="1137991"/>
    <lineage>
        <taxon>Bacteria</taxon>
        <taxon>Bacillati</taxon>
        <taxon>Actinomycetota</taxon>
        <taxon>Actinomycetes</taxon>
        <taxon>Geodermatophilales</taxon>
        <taxon>Geodermatophilaceae</taxon>
        <taxon>Geodermatophilus</taxon>
    </lineage>
</organism>
<evidence type="ECO:0000256" key="1">
    <source>
        <dbReference type="SAM" id="MobiDB-lite"/>
    </source>
</evidence>
<reference evidence="4" key="1">
    <citation type="submission" date="2016-10" db="EMBL/GenBank/DDBJ databases">
        <authorList>
            <person name="Varghese N."/>
            <person name="Submissions S."/>
        </authorList>
    </citation>
    <scope>NUCLEOTIDE SEQUENCE [LARGE SCALE GENOMIC DNA]</scope>
    <source>
        <strain evidence="4">DSM 45419</strain>
    </source>
</reference>
<feature type="region of interest" description="Disordered" evidence="1">
    <location>
        <begin position="186"/>
        <end position="290"/>
    </location>
</feature>
<evidence type="ECO:0000313" key="4">
    <source>
        <dbReference type="Proteomes" id="UP000198680"/>
    </source>
</evidence>
<gene>
    <name evidence="3" type="ORF">SAMN05660642_01498</name>
</gene>
<keyword evidence="2" id="KW-1133">Transmembrane helix</keyword>
<proteinExistence type="predicted"/>
<feature type="compositionally biased region" description="Basic and acidic residues" evidence="1">
    <location>
        <begin position="7"/>
        <end position="25"/>
    </location>
</feature>
<keyword evidence="4" id="KW-1185">Reference proteome</keyword>
<dbReference type="STRING" id="1137991.SAMN05660642_01498"/>